<keyword evidence="3" id="KW-1185">Reference proteome</keyword>
<dbReference type="SUPFAM" id="SSF56954">
    <property type="entry name" value="Outer membrane efflux proteins (OEP)"/>
    <property type="match status" value="1"/>
</dbReference>
<accession>A0ABV8V8L0</accession>
<dbReference type="Proteomes" id="UP001595840">
    <property type="component" value="Unassembled WGS sequence"/>
</dbReference>
<organism evidence="2 3">
    <name type="scientific">Simiduia curdlanivorans</name>
    <dbReference type="NCBI Taxonomy" id="1492769"/>
    <lineage>
        <taxon>Bacteria</taxon>
        <taxon>Pseudomonadati</taxon>
        <taxon>Pseudomonadota</taxon>
        <taxon>Gammaproteobacteria</taxon>
        <taxon>Cellvibrionales</taxon>
        <taxon>Cellvibrionaceae</taxon>
        <taxon>Simiduia</taxon>
    </lineage>
</organism>
<dbReference type="PANTHER" id="PTHR30203:SF24">
    <property type="entry name" value="BLR4935 PROTEIN"/>
    <property type="match status" value="1"/>
</dbReference>
<dbReference type="Gene3D" id="1.20.1600.10">
    <property type="entry name" value="Outer membrane efflux proteins (OEP)"/>
    <property type="match status" value="1"/>
</dbReference>
<protein>
    <submittedName>
        <fullName evidence="2">TolC family protein</fullName>
    </submittedName>
</protein>
<dbReference type="EMBL" id="JBHSCX010000015">
    <property type="protein sequence ID" value="MFC4363102.1"/>
    <property type="molecule type" value="Genomic_DNA"/>
</dbReference>
<dbReference type="InterPro" id="IPR003423">
    <property type="entry name" value="OMP_efflux"/>
</dbReference>
<comment type="caution">
    <text evidence="2">The sequence shown here is derived from an EMBL/GenBank/DDBJ whole genome shotgun (WGS) entry which is preliminary data.</text>
</comment>
<evidence type="ECO:0000313" key="2">
    <source>
        <dbReference type="EMBL" id="MFC4363102.1"/>
    </source>
</evidence>
<gene>
    <name evidence="2" type="ORF">ACFOX3_12365</name>
</gene>
<evidence type="ECO:0000313" key="3">
    <source>
        <dbReference type="Proteomes" id="UP001595840"/>
    </source>
</evidence>
<dbReference type="RefSeq" id="WP_290265116.1">
    <property type="nucleotide sequence ID" value="NZ_JAUFQG010000006.1"/>
</dbReference>
<comment type="similarity">
    <text evidence="1">Belongs to the outer membrane factor (OMF) (TC 1.B.17) family.</text>
</comment>
<dbReference type="Pfam" id="PF02321">
    <property type="entry name" value="OEP"/>
    <property type="match status" value="2"/>
</dbReference>
<reference evidence="3" key="1">
    <citation type="journal article" date="2019" name="Int. J. Syst. Evol. Microbiol.">
        <title>The Global Catalogue of Microorganisms (GCM) 10K type strain sequencing project: providing services to taxonomists for standard genome sequencing and annotation.</title>
        <authorList>
            <consortium name="The Broad Institute Genomics Platform"/>
            <consortium name="The Broad Institute Genome Sequencing Center for Infectious Disease"/>
            <person name="Wu L."/>
            <person name="Ma J."/>
        </authorList>
    </citation>
    <scope>NUCLEOTIDE SEQUENCE [LARGE SCALE GENOMIC DNA]</scope>
    <source>
        <strain evidence="3">CECT 8570</strain>
    </source>
</reference>
<evidence type="ECO:0000256" key="1">
    <source>
        <dbReference type="ARBA" id="ARBA00007613"/>
    </source>
</evidence>
<name>A0ABV8V8L0_9GAMM</name>
<dbReference type="InterPro" id="IPR010131">
    <property type="entry name" value="MdtP/NodT-like"/>
</dbReference>
<sequence>MKPTVTLTEAVQRSLSQNPSLKVFPYRYAALTGQAEIAQLRPAYELSFEAENIAGTGNFSGVDSGELTIALSSVIEMGDKREARQGVVSYSRSVLDAKLQVASLALLGEVTRRYVEVLAAQEQLALAGEASDLAGESLRIVTKRAAAGATPEAEVRRAQAAAEQAKLALLAQQQRFIYMKVALAALWGSTTPDFDKVEGNLFEFGEDVAFDSLFAKVEKNPVIEIFAAESRLKDAELRLAQTQSRADIRWSLGVRQMQETDDTALVAGFSMPLFSGQRNSGAVTTALAEKNQVFAQREVMLLDLHTQLFRAFHNRKQAIVTVKALGSTIIPALEQALTETQAAYQRGRYGYLDYVSARQELLNARNTQIEAAAAALTFGAEIEQLTAESLASGRGQNNDQQTESSLR</sequence>
<proteinExistence type="inferred from homology"/>
<dbReference type="PANTHER" id="PTHR30203">
    <property type="entry name" value="OUTER MEMBRANE CATION EFFLUX PROTEIN"/>
    <property type="match status" value="1"/>
</dbReference>